<dbReference type="AlphaFoldDB" id="A0P597"/>
<gene>
    <name evidence="1" type="ORF">MB2181_01500</name>
</gene>
<protein>
    <submittedName>
        <fullName evidence="1">Methionine biosynthesis MetW</fullName>
    </submittedName>
</protein>
<organism evidence="1 2">
    <name type="scientific">Methylophilales bacterium HTCC2181</name>
    <dbReference type="NCBI Taxonomy" id="383631"/>
    <lineage>
        <taxon>Bacteria</taxon>
        <taxon>Pseudomonadati</taxon>
        <taxon>Pseudomonadota</taxon>
        <taxon>Betaproteobacteria</taxon>
        <taxon>Nitrosomonadales</taxon>
        <taxon>OM43 clade</taxon>
    </lineage>
</organism>
<keyword evidence="2" id="KW-1185">Reference proteome</keyword>
<dbReference type="Gene3D" id="3.40.50.150">
    <property type="entry name" value="Vaccinia Virus protein VP39"/>
    <property type="match status" value="1"/>
</dbReference>
<dbReference type="CDD" id="cd02440">
    <property type="entry name" value="AdoMet_MTases"/>
    <property type="match status" value="1"/>
</dbReference>
<dbReference type="Pfam" id="PF07021">
    <property type="entry name" value="MetW"/>
    <property type="match status" value="1"/>
</dbReference>
<sequence>MKKISQTNRYDFNVIENWVRPNAKVLDLGCGDGLLLNHLKNKKNIVGFGIEKDKDNWLVSLKNGVDVIQMDLESGLAGFEDNSFDTVILSRTIQSMHNIQSIISEMQRVGQEIIVTFPNFGYWRNRLQIIKGGMPVSKELPYSWFNTPNIHLCTISDFDNFCATHKVAVIEKHIMTDQKAVNFYPNLFGALALYKLVKK</sequence>
<comment type="caution">
    <text evidence="1">The sequence shown here is derived from an EMBL/GenBank/DDBJ whole genome shotgun (WGS) entry which is preliminary data.</text>
</comment>
<proteinExistence type="predicted"/>
<dbReference type="Proteomes" id="UP000054262">
    <property type="component" value="Unassembled WGS sequence"/>
</dbReference>
<dbReference type="InterPro" id="IPR010743">
    <property type="entry name" value="Methionine_synth_MetW"/>
</dbReference>
<reference evidence="1 2" key="1">
    <citation type="submission" date="2006-11" db="EMBL/GenBank/DDBJ databases">
        <authorList>
            <person name="Giovannoni S."/>
            <person name="Vergin K."/>
            <person name="Ferriera S."/>
            <person name="Johnson J."/>
            <person name="Kravitz S."/>
            <person name="Beeson K."/>
            <person name="Sutton G."/>
            <person name="Rogers Y.-H."/>
            <person name="Friedman R."/>
            <person name="Frazier M."/>
            <person name="Venter J.C."/>
        </authorList>
    </citation>
    <scope>NUCLEOTIDE SEQUENCE [LARGE SCALE GENOMIC DNA]</scope>
    <source>
        <strain evidence="1 2">HTCC2181</strain>
    </source>
</reference>
<dbReference type="SUPFAM" id="SSF53335">
    <property type="entry name" value="S-adenosyl-L-methionine-dependent methyltransferases"/>
    <property type="match status" value="1"/>
</dbReference>
<dbReference type="InterPro" id="IPR029063">
    <property type="entry name" value="SAM-dependent_MTases_sf"/>
</dbReference>
<evidence type="ECO:0000313" key="1">
    <source>
        <dbReference type="EMBL" id="EAV46707.1"/>
    </source>
</evidence>
<dbReference type="OrthoDB" id="9792690at2"/>
<dbReference type="NCBIfam" id="TIGR02081">
    <property type="entry name" value="metW"/>
    <property type="match status" value="1"/>
</dbReference>
<evidence type="ECO:0000313" key="2">
    <source>
        <dbReference type="Proteomes" id="UP000054262"/>
    </source>
</evidence>
<name>A0P597_9PROT</name>
<dbReference type="EMBL" id="AAUX01000001">
    <property type="protein sequence ID" value="EAV46707.1"/>
    <property type="molecule type" value="Genomic_DNA"/>
</dbReference>
<accession>A0P597</accession>